<dbReference type="InterPro" id="IPR000569">
    <property type="entry name" value="HECT_dom"/>
</dbReference>
<dbReference type="PROSITE" id="PS50237">
    <property type="entry name" value="HECT"/>
    <property type="match status" value="1"/>
</dbReference>
<keyword evidence="5" id="KW-1185">Reference proteome</keyword>
<dbReference type="Proteomes" id="UP000225706">
    <property type="component" value="Unassembled WGS sequence"/>
</dbReference>
<keyword evidence="1 2" id="KW-0833">Ubl conjugation pathway</keyword>
<comment type="caution">
    <text evidence="4">The sequence shown here is derived from an EMBL/GenBank/DDBJ whole genome shotgun (WGS) entry which is preliminary data.</text>
</comment>
<dbReference type="EMBL" id="LSMT01000037">
    <property type="protein sequence ID" value="PFX31314.1"/>
    <property type="molecule type" value="Genomic_DNA"/>
</dbReference>
<proteinExistence type="predicted"/>
<evidence type="ECO:0000256" key="1">
    <source>
        <dbReference type="ARBA" id="ARBA00022786"/>
    </source>
</evidence>
<sequence length="271" mass="30949">MSCPWVNNRTIKDEEKTIKYGPLHWELRQHFPGYKEAEDLGGPRKEFFRLVLSEIHAKYFEKGLKDHLAEDYQIVGKILGLSILQNGKLPRFLEEEILEEIFSTSSKPNSAIQHLQNGLKCLGIHQIGCQLPMFLHLLRRNPHHMLTVKQLVHLLKPEFSPEGSNSRSLENKVYAAFVKYMREVASGRRHGLSLSSILTFVTGTDEEPVLGFHIHPSIQFHEVQDSFLPSANTCIGCLRLPRPALNVQLPATEVLFSLYDMAFLNTFFGTK</sequence>
<name>A0A2B4SKV2_STYPI</name>
<organism evidence="4 5">
    <name type="scientific">Stylophora pistillata</name>
    <name type="common">Smooth cauliflower coral</name>
    <dbReference type="NCBI Taxonomy" id="50429"/>
    <lineage>
        <taxon>Eukaryota</taxon>
        <taxon>Metazoa</taxon>
        <taxon>Cnidaria</taxon>
        <taxon>Anthozoa</taxon>
        <taxon>Hexacorallia</taxon>
        <taxon>Scleractinia</taxon>
        <taxon>Astrocoeniina</taxon>
        <taxon>Pocilloporidae</taxon>
        <taxon>Stylophora</taxon>
    </lineage>
</organism>
<dbReference type="SUPFAM" id="SSF56204">
    <property type="entry name" value="Hect, E3 ligase catalytic domain"/>
    <property type="match status" value="1"/>
</dbReference>
<dbReference type="InterPro" id="IPR035983">
    <property type="entry name" value="Hect_E3_ubiquitin_ligase"/>
</dbReference>
<gene>
    <name evidence="4" type="ORF">AWC38_SpisGene3840</name>
</gene>
<dbReference type="OrthoDB" id="5988852at2759"/>
<protein>
    <recommendedName>
        <fullName evidence="3">HECT domain-containing protein</fullName>
    </recommendedName>
</protein>
<dbReference type="Gene3D" id="3.30.2410.10">
    <property type="entry name" value="Hect, E3 ligase catalytic domain"/>
    <property type="match status" value="1"/>
</dbReference>
<accession>A0A2B4SKV2</accession>
<dbReference type="Pfam" id="PF00632">
    <property type="entry name" value="HECT"/>
    <property type="match status" value="1"/>
</dbReference>
<evidence type="ECO:0000313" key="5">
    <source>
        <dbReference type="Proteomes" id="UP000225706"/>
    </source>
</evidence>
<feature type="domain" description="HECT" evidence="3">
    <location>
        <begin position="197"/>
        <end position="241"/>
    </location>
</feature>
<dbReference type="AlphaFoldDB" id="A0A2B4SKV2"/>
<evidence type="ECO:0000256" key="2">
    <source>
        <dbReference type="PROSITE-ProRule" id="PRU00104"/>
    </source>
</evidence>
<evidence type="ECO:0000313" key="4">
    <source>
        <dbReference type="EMBL" id="PFX31314.1"/>
    </source>
</evidence>
<dbReference type="GO" id="GO:0004842">
    <property type="term" value="F:ubiquitin-protein transferase activity"/>
    <property type="evidence" value="ECO:0007669"/>
    <property type="project" value="InterPro"/>
</dbReference>
<reference evidence="5" key="1">
    <citation type="journal article" date="2017" name="bioRxiv">
        <title>Comparative analysis of the genomes of Stylophora pistillata and Acropora digitifera provides evidence for extensive differences between species of corals.</title>
        <authorList>
            <person name="Voolstra C.R."/>
            <person name="Li Y."/>
            <person name="Liew Y.J."/>
            <person name="Baumgarten S."/>
            <person name="Zoccola D."/>
            <person name="Flot J.-F."/>
            <person name="Tambutte S."/>
            <person name="Allemand D."/>
            <person name="Aranda M."/>
        </authorList>
    </citation>
    <scope>NUCLEOTIDE SEQUENCE [LARGE SCALE GENOMIC DNA]</scope>
</reference>
<evidence type="ECO:0000259" key="3">
    <source>
        <dbReference type="PROSITE" id="PS50237"/>
    </source>
</evidence>
<feature type="active site" description="Glycyl thioester intermediate" evidence="2">
    <location>
        <position position="234"/>
    </location>
</feature>